<reference evidence="1 2" key="1">
    <citation type="submission" date="2020-07" db="EMBL/GenBank/DDBJ databases">
        <title>Sequencing the genomes of 1000 actinobacteria strains.</title>
        <authorList>
            <person name="Klenk H.-P."/>
        </authorList>
    </citation>
    <scope>NUCLEOTIDE SEQUENCE [LARGE SCALE GENOMIC DNA]</scope>
    <source>
        <strain evidence="1 2">DSM 23819</strain>
    </source>
</reference>
<dbReference type="Pfam" id="PF18780">
    <property type="entry name" value="HNH_repeat"/>
    <property type="match status" value="1"/>
</dbReference>
<proteinExistence type="predicted"/>
<dbReference type="InterPro" id="IPR041025">
    <property type="entry name" value="HNH_repeat"/>
</dbReference>
<dbReference type="AlphaFoldDB" id="A0A7Y9RXQ2"/>
<dbReference type="RefSeq" id="WP_179501745.1">
    <property type="nucleotide sequence ID" value="NZ_JACCAA010000001.1"/>
</dbReference>
<keyword evidence="2" id="KW-1185">Reference proteome</keyword>
<gene>
    <name evidence="1" type="ORF">BJ980_001519</name>
</gene>
<comment type="caution">
    <text evidence="1">The sequence shown here is derived from an EMBL/GenBank/DDBJ whole genome shotgun (WGS) entry which is preliminary data.</text>
</comment>
<organism evidence="1 2">
    <name type="scientific">Nocardioides daedukensis</name>
    <dbReference type="NCBI Taxonomy" id="634462"/>
    <lineage>
        <taxon>Bacteria</taxon>
        <taxon>Bacillati</taxon>
        <taxon>Actinomycetota</taxon>
        <taxon>Actinomycetes</taxon>
        <taxon>Propionibacteriales</taxon>
        <taxon>Nocardioidaceae</taxon>
        <taxon>Nocardioides</taxon>
    </lineage>
</organism>
<accession>A0A7Y9RXQ2</accession>
<dbReference type="EMBL" id="JACCAA010000001">
    <property type="protein sequence ID" value="NYG58596.1"/>
    <property type="molecule type" value="Genomic_DNA"/>
</dbReference>
<name>A0A7Y9RXQ2_9ACTN</name>
<evidence type="ECO:0000313" key="2">
    <source>
        <dbReference type="Proteomes" id="UP000540656"/>
    </source>
</evidence>
<protein>
    <submittedName>
        <fullName evidence="1">Uncharacterized protein</fullName>
    </submittedName>
</protein>
<dbReference type="Proteomes" id="UP000540656">
    <property type="component" value="Unassembled WGS sequence"/>
</dbReference>
<evidence type="ECO:0000313" key="1">
    <source>
        <dbReference type="EMBL" id="NYG58596.1"/>
    </source>
</evidence>
<sequence length="131" mass="14168">MAARRWSEIEMLDAIRAAAAGHDGALTVTAYDAWRATHGGPSGIGIIRRFGKWSDACRGAGLDTVVTTTKKSAFSDEVIVEAVRRYLADPESRASYGGYREWAKGRDGVPSGPTVRTRFPAWGDLLARARA</sequence>